<dbReference type="Gramene" id="PNW79238">
    <property type="protein sequence ID" value="PNW79238"/>
    <property type="gene ID" value="CHLRE_09g407250v5"/>
</dbReference>
<dbReference type="eggNOG" id="KOG0504">
    <property type="taxonomic scope" value="Eukaryota"/>
</dbReference>
<evidence type="ECO:0000256" key="1">
    <source>
        <dbReference type="ARBA" id="ARBA00022737"/>
    </source>
</evidence>
<feature type="repeat" description="ANK" evidence="3">
    <location>
        <begin position="42"/>
        <end position="74"/>
    </location>
</feature>
<dbReference type="AlphaFoldDB" id="A8J7T3"/>
<proteinExistence type="predicted"/>
<dbReference type="PANTHER" id="PTHR24201">
    <property type="entry name" value="ANK_REP_REGION DOMAIN-CONTAINING PROTEIN"/>
    <property type="match status" value="1"/>
</dbReference>
<dbReference type="KEGG" id="cre:CHLRE_09g407250v5"/>
<dbReference type="InterPro" id="IPR036770">
    <property type="entry name" value="Ankyrin_rpt-contain_sf"/>
</dbReference>
<evidence type="ECO:0000256" key="2">
    <source>
        <dbReference type="ARBA" id="ARBA00023043"/>
    </source>
</evidence>
<dbReference type="Gramene" id="PNW79239">
    <property type="protein sequence ID" value="PNW79239"/>
    <property type="gene ID" value="CHLRE_09g407250v5"/>
</dbReference>
<reference evidence="4" key="2">
    <citation type="submission" date="2017-07" db="EMBL/GenBank/DDBJ databases">
        <title>WGS assembly of Chlamydomonas reinhardtii.</title>
        <authorList>
            <consortium name="Chlamydomonas Annotation Team"/>
            <consortium name="JGI Annotation Team"/>
            <person name="Merchant S.S."/>
            <person name="Prochnik S.E."/>
            <person name="Vallon O."/>
            <person name="Harris E.H."/>
            <person name="Karpowicz S.J."/>
            <person name="Witman G.B."/>
            <person name="Terry A."/>
            <person name="Salamov A."/>
            <person name="Fritz-Laylin L.K."/>
            <person name="Marechal-Drouard L."/>
            <person name="Marshall W.F."/>
            <person name="Qu L.H."/>
            <person name="Nelson D.R."/>
            <person name="Sanderfoot A.A."/>
            <person name="Spalding M.H."/>
            <person name="Kapitonov V.V."/>
            <person name="Ren Q."/>
            <person name="Ferris P."/>
            <person name="Lindquist E."/>
            <person name="Shapiro H."/>
            <person name="Lucas S.M."/>
            <person name="Grimwood J."/>
            <person name="Schmutz J."/>
            <person name="Grigoriev I.V."/>
            <person name="Rokhsar D.S."/>
        </authorList>
    </citation>
    <scope>NUCLEOTIDE SEQUENCE</scope>
    <source>
        <strain evidence="4">CC-503 cw92 mt+</strain>
    </source>
</reference>
<keyword evidence="2 3" id="KW-0040">ANK repeat</keyword>
<dbReference type="PROSITE" id="PS50297">
    <property type="entry name" value="ANK_REP_REGION"/>
    <property type="match status" value="2"/>
</dbReference>
<feature type="repeat" description="ANK" evidence="3">
    <location>
        <begin position="75"/>
        <end position="97"/>
    </location>
</feature>
<dbReference type="OrthoDB" id="301040at2759"/>
<evidence type="ECO:0000256" key="3">
    <source>
        <dbReference type="PROSITE-ProRule" id="PRU00023"/>
    </source>
</evidence>
<dbReference type="ProMEX" id="A8J7T3"/>
<dbReference type="SUPFAM" id="SSF48403">
    <property type="entry name" value="Ankyrin repeat"/>
    <property type="match status" value="1"/>
</dbReference>
<dbReference type="InterPro" id="IPR050776">
    <property type="entry name" value="Ank_Repeat/CDKN_Inhibitor"/>
</dbReference>
<evidence type="ECO:0000313" key="5">
    <source>
        <dbReference type="Proteomes" id="UP000006906"/>
    </source>
</evidence>
<name>A8J7T3_CHLRE</name>
<organism evidence="4 5">
    <name type="scientific">Chlamydomonas reinhardtii</name>
    <name type="common">Chlamydomonas smithii</name>
    <dbReference type="NCBI Taxonomy" id="3055"/>
    <lineage>
        <taxon>Eukaryota</taxon>
        <taxon>Viridiplantae</taxon>
        <taxon>Chlorophyta</taxon>
        <taxon>core chlorophytes</taxon>
        <taxon>Chlorophyceae</taxon>
        <taxon>CS clade</taxon>
        <taxon>Chlamydomonadales</taxon>
        <taxon>Chlamydomonadaceae</taxon>
        <taxon>Chlamydomonas</taxon>
    </lineage>
</organism>
<dbReference type="Pfam" id="PF12796">
    <property type="entry name" value="Ank_2"/>
    <property type="match status" value="1"/>
</dbReference>
<keyword evidence="1" id="KW-0677">Repeat</keyword>
<protein>
    <submittedName>
        <fullName evidence="4">Uncharacterized protein</fullName>
    </submittedName>
</protein>
<gene>
    <name evidence="4" type="ORF">CHLRE_09g407250v5</name>
</gene>
<dbReference type="OMA" id="CIMELIS"/>
<dbReference type="RefSeq" id="XP_001697620.1">
    <property type="nucleotide sequence ID" value="XM_001697568.2"/>
</dbReference>
<dbReference type="InterPro" id="IPR002110">
    <property type="entry name" value="Ankyrin_rpt"/>
</dbReference>
<dbReference type="PROSITE" id="PS50088">
    <property type="entry name" value="ANK_REPEAT"/>
    <property type="match status" value="2"/>
</dbReference>
<evidence type="ECO:0000313" key="4">
    <source>
        <dbReference type="EMBL" id="PNW79238.1"/>
    </source>
</evidence>
<accession>A8J7T3</accession>
<dbReference type="PaxDb" id="3055-EDP00014"/>
<dbReference type="Gene3D" id="1.25.40.20">
    <property type="entry name" value="Ankyrin repeat-containing domain"/>
    <property type="match status" value="1"/>
</dbReference>
<dbReference type="HOGENOM" id="CLU_126771_0_0_1"/>
<reference evidence="4 5" key="1">
    <citation type="journal article" date="2007" name="Science">
        <title>The Chlamydomonas genome reveals the evolution of key animal and plant functions.</title>
        <authorList>
            <person name="Merchant S.S."/>
            <person name="Prochnik S.E."/>
            <person name="Vallon O."/>
            <person name="Harris E.H."/>
            <person name="Karpowicz S.J."/>
            <person name="Witman G.B."/>
            <person name="Terry A."/>
            <person name="Salamov A."/>
            <person name="Fritz-Laylin L.K."/>
            <person name="Marechal-Drouard L."/>
            <person name="Marshall W.F."/>
            <person name="Qu L.H."/>
            <person name="Nelson D.R."/>
            <person name="Sanderfoot A.A."/>
            <person name="Spalding M.H."/>
            <person name="Kapitonov V.V."/>
            <person name="Ren Q."/>
            <person name="Ferris P."/>
            <person name="Lindquist E."/>
            <person name="Shapiro H."/>
            <person name="Lucas S.M."/>
            <person name="Grimwood J."/>
            <person name="Schmutz J."/>
            <person name="Cardol P."/>
            <person name="Cerutti H."/>
            <person name="Chanfreau G."/>
            <person name="Chen C.L."/>
            <person name="Cognat V."/>
            <person name="Croft M.T."/>
            <person name="Dent R."/>
            <person name="Dutcher S."/>
            <person name="Fernandez E."/>
            <person name="Fukuzawa H."/>
            <person name="Gonzalez-Ballester D."/>
            <person name="Gonzalez-Halphen D."/>
            <person name="Hallmann A."/>
            <person name="Hanikenne M."/>
            <person name="Hippler M."/>
            <person name="Inwood W."/>
            <person name="Jabbari K."/>
            <person name="Kalanon M."/>
            <person name="Kuras R."/>
            <person name="Lefebvre P.A."/>
            <person name="Lemaire S.D."/>
            <person name="Lobanov A.V."/>
            <person name="Lohr M."/>
            <person name="Manuell A."/>
            <person name="Meier I."/>
            <person name="Mets L."/>
            <person name="Mittag M."/>
            <person name="Mittelmeier T."/>
            <person name="Moroney J.V."/>
            <person name="Moseley J."/>
            <person name="Napoli C."/>
            <person name="Nedelcu A.M."/>
            <person name="Niyogi K."/>
            <person name="Novoselov S.V."/>
            <person name="Paulsen I.T."/>
            <person name="Pazour G."/>
            <person name="Purton S."/>
            <person name="Ral J.P."/>
            <person name="Riano-Pachon D.M."/>
            <person name="Riekhof W."/>
            <person name="Rymarquis L."/>
            <person name="Schroda M."/>
            <person name="Stern D."/>
            <person name="Umen J."/>
            <person name="Willows R."/>
            <person name="Wilson N."/>
            <person name="Zimmer S.L."/>
            <person name="Allmer J."/>
            <person name="Balk J."/>
            <person name="Bisova K."/>
            <person name="Chen C.J."/>
            <person name="Elias M."/>
            <person name="Gendler K."/>
            <person name="Hauser C."/>
            <person name="Lamb M.R."/>
            <person name="Ledford H."/>
            <person name="Long J.C."/>
            <person name="Minagawa J."/>
            <person name="Page M.D."/>
            <person name="Pan J."/>
            <person name="Pootakham W."/>
            <person name="Roje S."/>
            <person name="Rose A."/>
            <person name="Stahlberg E."/>
            <person name="Terauchi A.M."/>
            <person name="Yang P."/>
            <person name="Ball S."/>
            <person name="Bowler C."/>
            <person name="Dieckmann C.L."/>
            <person name="Gladyshev V.N."/>
            <person name="Green P."/>
            <person name="Jorgensen R."/>
            <person name="Mayfield S."/>
            <person name="Mueller-Roeber B."/>
            <person name="Rajamani S."/>
            <person name="Sayre R.T."/>
            <person name="Brokstein P."/>
            <person name="Dubchak I."/>
            <person name="Goodstein D."/>
            <person name="Hornick L."/>
            <person name="Huang Y.W."/>
            <person name="Jhaveri J."/>
            <person name="Luo Y."/>
            <person name="Martinez D."/>
            <person name="Ngau W.C."/>
            <person name="Otillar B."/>
            <person name="Poliakov A."/>
            <person name="Porter A."/>
            <person name="Szajkowski L."/>
            <person name="Werner G."/>
            <person name="Zhou K."/>
            <person name="Grigoriev I.V."/>
            <person name="Rokhsar D.S."/>
            <person name="Grossman A.R."/>
        </authorList>
    </citation>
    <scope>NUCLEOTIDE SEQUENCE [LARGE SCALE GENOMIC DNA]</scope>
    <source>
        <strain evidence="5">CC-503</strain>
        <strain evidence="4">CC-503 cw92 mt+</strain>
    </source>
</reference>
<dbReference type="EMBL" id="CM008970">
    <property type="protein sequence ID" value="PNW79238.1"/>
    <property type="molecule type" value="Genomic_DNA"/>
</dbReference>
<dbReference type="EMBL" id="CM008970">
    <property type="protein sequence ID" value="PNW79239.1"/>
    <property type="molecule type" value="Genomic_DNA"/>
</dbReference>
<dbReference type="RefSeq" id="XP_042921497.1">
    <property type="nucleotide sequence ID" value="XM_043066201.1"/>
</dbReference>
<dbReference type="Proteomes" id="UP000006906">
    <property type="component" value="Chromosome 9"/>
</dbReference>
<dbReference type="SMART" id="SM00248">
    <property type="entry name" value="ANK"/>
    <property type="match status" value="3"/>
</dbReference>
<keyword evidence="5" id="KW-1185">Reference proteome</keyword>
<dbReference type="GeneID" id="5723234"/>
<sequence length="149" mass="16648">MDDKAKGPPKDIYEAAQRDDTAYIKKMVERTLEFDINKRDTLARTPLHWAAELGNVKTAELLIDFGVDVKAVECNGRTAVHLAARSGDRAMLETLLELAGPAERAELINQPDNFGVTPLFLARQKDKEGQDAFEYMLLNGGRMNEEAKK</sequence>